<dbReference type="Proteomes" id="UP000318053">
    <property type="component" value="Unassembled WGS sequence"/>
</dbReference>
<accession>A0A5C5YKJ9</accession>
<dbReference type="AlphaFoldDB" id="A0A5C5YKJ9"/>
<comment type="caution">
    <text evidence="2">The sequence shown here is derived from an EMBL/GenBank/DDBJ whole genome shotgun (WGS) entry which is preliminary data.</text>
</comment>
<feature type="region of interest" description="Disordered" evidence="1">
    <location>
        <begin position="1"/>
        <end position="25"/>
    </location>
</feature>
<proteinExistence type="predicted"/>
<dbReference type="RefSeq" id="WP_246112457.1">
    <property type="nucleotide sequence ID" value="NZ_SJPK01000001.1"/>
</dbReference>
<keyword evidence="3" id="KW-1185">Reference proteome</keyword>
<name>A0A5C5YKJ9_9BACT</name>
<reference evidence="2 3" key="1">
    <citation type="submission" date="2019-02" db="EMBL/GenBank/DDBJ databases">
        <title>Deep-cultivation of Planctomycetes and their phenomic and genomic characterization uncovers novel biology.</title>
        <authorList>
            <person name="Wiegand S."/>
            <person name="Jogler M."/>
            <person name="Boedeker C."/>
            <person name="Pinto D."/>
            <person name="Vollmers J."/>
            <person name="Rivas-Marin E."/>
            <person name="Kohn T."/>
            <person name="Peeters S.H."/>
            <person name="Heuer A."/>
            <person name="Rast P."/>
            <person name="Oberbeckmann S."/>
            <person name="Bunk B."/>
            <person name="Jeske O."/>
            <person name="Meyerdierks A."/>
            <person name="Storesund J.E."/>
            <person name="Kallscheuer N."/>
            <person name="Luecker S."/>
            <person name="Lage O.M."/>
            <person name="Pohl T."/>
            <person name="Merkel B.J."/>
            <person name="Hornburger P."/>
            <person name="Mueller R.-W."/>
            <person name="Bruemmer F."/>
            <person name="Labrenz M."/>
            <person name="Spormann A.M."/>
            <person name="Op Den Camp H."/>
            <person name="Overmann J."/>
            <person name="Amann R."/>
            <person name="Jetten M.S.M."/>
            <person name="Mascher T."/>
            <person name="Medema M.H."/>
            <person name="Devos D.P."/>
            <person name="Kaster A.-K."/>
            <person name="Ovreas L."/>
            <person name="Rohde M."/>
            <person name="Galperin M.Y."/>
            <person name="Jogler C."/>
        </authorList>
    </citation>
    <scope>NUCLEOTIDE SEQUENCE [LARGE SCALE GENOMIC DNA]</scope>
    <source>
        <strain evidence="2 3">CA85</strain>
    </source>
</reference>
<protein>
    <submittedName>
        <fullName evidence="2">Uncharacterized protein</fullName>
    </submittedName>
</protein>
<evidence type="ECO:0000313" key="2">
    <source>
        <dbReference type="EMBL" id="TWT75445.1"/>
    </source>
</evidence>
<gene>
    <name evidence="2" type="ORF">CA85_07360</name>
</gene>
<feature type="compositionally biased region" description="Acidic residues" evidence="1">
    <location>
        <begin position="1"/>
        <end position="11"/>
    </location>
</feature>
<dbReference type="EMBL" id="SJPK01000001">
    <property type="protein sequence ID" value="TWT75445.1"/>
    <property type="molecule type" value="Genomic_DNA"/>
</dbReference>
<organism evidence="2 3">
    <name type="scientific">Allorhodopirellula solitaria</name>
    <dbReference type="NCBI Taxonomy" id="2527987"/>
    <lineage>
        <taxon>Bacteria</taxon>
        <taxon>Pseudomonadati</taxon>
        <taxon>Planctomycetota</taxon>
        <taxon>Planctomycetia</taxon>
        <taxon>Pirellulales</taxon>
        <taxon>Pirellulaceae</taxon>
        <taxon>Allorhodopirellula</taxon>
    </lineage>
</organism>
<evidence type="ECO:0000313" key="3">
    <source>
        <dbReference type="Proteomes" id="UP000318053"/>
    </source>
</evidence>
<evidence type="ECO:0000256" key="1">
    <source>
        <dbReference type="SAM" id="MobiDB-lite"/>
    </source>
</evidence>
<sequence length="78" mass="8842">MSPIEIDEQSDEVGPALELSGRRASSKGFLSVSMTRYLELLDWTGRQLRSDKFESIPEHLQPILQRIGLDTHGWCDVV</sequence>